<accession>A0A8S1HIK8</accession>
<reference evidence="3" key="1">
    <citation type="submission" date="2020-10" db="EMBL/GenBank/DDBJ databases">
        <authorList>
            <person name="Kikuchi T."/>
        </authorList>
    </citation>
    <scope>NUCLEOTIDE SEQUENCE</scope>
    <source>
        <strain evidence="3">NKZ352</strain>
    </source>
</reference>
<feature type="compositionally biased region" description="Basic and acidic residues" evidence="1">
    <location>
        <begin position="1"/>
        <end position="23"/>
    </location>
</feature>
<dbReference type="InterPro" id="IPR028079">
    <property type="entry name" value="RNase_Zc3h12a_2"/>
</dbReference>
<evidence type="ECO:0000313" key="3">
    <source>
        <dbReference type="EMBL" id="CAD6195584.1"/>
    </source>
</evidence>
<name>A0A8S1HIK8_9PELO</name>
<evidence type="ECO:0000259" key="2">
    <source>
        <dbReference type="Pfam" id="PF14626"/>
    </source>
</evidence>
<feature type="region of interest" description="Disordered" evidence="1">
    <location>
        <begin position="1"/>
        <end position="40"/>
    </location>
</feature>
<dbReference type="Pfam" id="PF14626">
    <property type="entry name" value="RNase_Zc3h12a_2"/>
    <property type="match status" value="1"/>
</dbReference>
<proteinExistence type="predicted"/>
<sequence>MKRTTRELTDEEKRKLGVPDEPLKNTGQSTGMKSSMPSQSTTLRELTTEEKLAFGICDELLFPPTDSPDFRHVLGEGKRIFRTSRKNTRVEEAELTEKDVEMYHQNFKLFKSLEEKRDENDRYCATQDFHGHRTETTVLHKNIRYIMVKDQNVRSGEYDLEKRVNNDVELARSVYDVSAFVHDLFPYKSASAAQKDAIHQTDNFLAESPTNIYGPGNFSLVVDFSNYHFPPLVFTRKTDHRFLRPVFIDACLVSYISSDEAFQLPTSAFKGSYVPYNPRQIIEMKPIVSLLISFIARGHKTTVLFPTQYKEGKNKAGLCLVDDLDVFYYLTENGFVEFIKPIINDRKWFTAICKKTDEIHAVIVSSPKYDITNICNSQTFTMSSKRILTPYLLEGLGAENSEILLNDHLQYKDEDGKFIQLDKQMIYTYPLSDAEIEEPMKLAQQLYIENQIKQLCELGTFYPLSVRESWAIKVFLRIIRKAAPGFDLGIFDSNRLLKLAKVVNFSEEGLED</sequence>
<evidence type="ECO:0000313" key="4">
    <source>
        <dbReference type="Proteomes" id="UP000835052"/>
    </source>
</evidence>
<protein>
    <recommendedName>
        <fullName evidence="2">Zc3h12a-like Ribonuclease NYN domain-containing protein</fullName>
    </recommendedName>
</protein>
<gene>
    <name evidence="3" type="ORF">CAUJ_LOCUS11503</name>
</gene>
<evidence type="ECO:0000256" key="1">
    <source>
        <dbReference type="SAM" id="MobiDB-lite"/>
    </source>
</evidence>
<comment type="caution">
    <text evidence="3">The sequence shown here is derived from an EMBL/GenBank/DDBJ whole genome shotgun (WGS) entry which is preliminary data.</text>
</comment>
<dbReference type="AlphaFoldDB" id="A0A8S1HIK8"/>
<feature type="domain" description="Zc3h12a-like Ribonuclease NYN" evidence="2">
    <location>
        <begin position="276"/>
        <end position="394"/>
    </location>
</feature>
<dbReference type="EMBL" id="CAJGYM010000057">
    <property type="protein sequence ID" value="CAD6195584.1"/>
    <property type="molecule type" value="Genomic_DNA"/>
</dbReference>
<organism evidence="3 4">
    <name type="scientific">Caenorhabditis auriculariae</name>
    <dbReference type="NCBI Taxonomy" id="2777116"/>
    <lineage>
        <taxon>Eukaryota</taxon>
        <taxon>Metazoa</taxon>
        <taxon>Ecdysozoa</taxon>
        <taxon>Nematoda</taxon>
        <taxon>Chromadorea</taxon>
        <taxon>Rhabditida</taxon>
        <taxon>Rhabditina</taxon>
        <taxon>Rhabditomorpha</taxon>
        <taxon>Rhabditoidea</taxon>
        <taxon>Rhabditidae</taxon>
        <taxon>Peloderinae</taxon>
        <taxon>Caenorhabditis</taxon>
    </lineage>
</organism>
<feature type="compositionally biased region" description="Polar residues" evidence="1">
    <location>
        <begin position="25"/>
        <end position="40"/>
    </location>
</feature>
<keyword evidence="4" id="KW-1185">Reference proteome</keyword>
<dbReference type="Proteomes" id="UP000835052">
    <property type="component" value="Unassembled WGS sequence"/>
</dbReference>